<dbReference type="InterPro" id="IPR036179">
    <property type="entry name" value="Ig-like_dom_sf"/>
</dbReference>
<dbReference type="PANTHER" id="PTHR25466">
    <property type="entry name" value="T-LYMPHOCYTE ACTIVATION ANTIGEN"/>
    <property type="match status" value="1"/>
</dbReference>
<dbReference type="Pfam" id="PF07686">
    <property type="entry name" value="V-set"/>
    <property type="match status" value="1"/>
</dbReference>
<feature type="transmembrane region" description="Helical" evidence="11">
    <location>
        <begin position="264"/>
        <end position="289"/>
    </location>
</feature>
<dbReference type="AlphaFoldDB" id="A0A484DBL5"/>
<dbReference type="GO" id="GO:0042102">
    <property type="term" value="P:positive regulation of T cell proliferation"/>
    <property type="evidence" value="ECO:0007669"/>
    <property type="project" value="TreeGrafter"/>
</dbReference>
<evidence type="ECO:0000256" key="3">
    <source>
        <dbReference type="ARBA" id="ARBA00022692"/>
    </source>
</evidence>
<accession>A0A484DBL5</accession>
<dbReference type="PROSITE" id="PS50835">
    <property type="entry name" value="IG_LIKE"/>
    <property type="match status" value="2"/>
</dbReference>
<evidence type="ECO:0000313" key="14">
    <source>
        <dbReference type="EMBL" id="TDH11967.1"/>
    </source>
</evidence>
<dbReference type="InterPro" id="IPR003599">
    <property type="entry name" value="Ig_sub"/>
</dbReference>
<sequence>MICCHSTQLHTQKMAHFYSQGLLLIVLPIVISECRGIETVNASPEEDVVLPCFNVSVMDPKSCFRVQLIKYTTNTSQVKVIFARPKTHNLQDAKRVKWQADGNGQMSLYLTKLQKSDEGLYRCEIWQGWDSVSCKNISLKVKDCKTLQTVKAAPSTPVNLNCPVDTTSGQGPQNISWAIVKGGIPVSVNSKRLVINGTSLAVQSVNDNDSNWYRCEYVLGQTLRCFEINLRVQVENVVVTTTDPALTTSEEIISDTSEEGSNGAVIAVVVTSIVIGIVIMAALIGLLIYRRRNTQGITRQTQRHPAGTFDGYEIVTLTPSEDCTNQQVNSIYQHIADEGLCTFRY</sequence>
<evidence type="ECO:0000256" key="12">
    <source>
        <dbReference type="SAM" id="SignalP"/>
    </source>
</evidence>
<dbReference type="InterPro" id="IPR051713">
    <property type="entry name" value="T-cell_Activation_Regulation"/>
</dbReference>
<organism evidence="14 15">
    <name type="scientific">Perca flavescens</name>
    <name type="common">American yellow perch</name>
    <name type="synonym">Morone flavescens</name>
    <dbReference type="NCBI Taxonomy" id="8167"/>
    <lineage>
        <taxon>Eukaryota</taxon>
        <taxon>Metazoa</taxon>
        <taxon>Chordata</taxon>
        <taxon>Craniata</taxon>
        <taxon>Vertebrata</taxon>
        <taxon>Euteleostomi</taxon>
        <taxon>Actinopterygii</taxon>
        <taxon>Neopterygii</taxon>
        <taxon>Teleostei</taxon>
        <taxon>Neoteleostei</taxon>
        <taxon>Acanthomorphata</taxon>
        <taxon>Eupercaria</taxon>
        <taxon>Perciformes</taxon>
        <taxon>Percoidei</taxon>
        <taxon>Percidae</taxon>
        <taxon>Percinae</taxon>
        <taxon>Perca</taxon>
    </lineage>
</organism>
<dbReference type="InterPro" id="IPR013106">
    <property type="entry name" value="Ig_V-set"/>
</dbReference>
<keyword evidence="9" id="KW-0325">Glycoprotein</keyword>
<evidence type="ECO:0000256" key="5">
    <source>
        <dbReference type="ARBA" id="ARBA00022989"/>
    </source>
</evidence>
<dbReference type="GO" id="GO:0006955">
    <property type="term" value="P:immune response"/>
    <property type="evidence" value="ECO:0007669"/>
    <property type="project" value="TreeGrafter"/>
</dbReference>
<dbReference type="SUPFAM" id="SSF48726">
    <property type="entry name" value="Immunoglobulin"/>
    <property type="match status" value="2"/>
</dbReference>
<evidence type="ECO:0000256" key="10">
    <source>
        <dbReference type="ARBA" id="ARBA00023319"/>
    </source>
</evidence>
<dbReference type="GO" id="GO:0071222">
    <property type="term" value="P:cellular response to lipopolysaccharide"/>
    <property type="evidence" value="ECO:0007669"/>
    <property type="project" value="TreeGrafter"/>
</dbReference>
<dbReference type="PANTHER" id="PTHR25466:SF14">
    <property type="entry name" value="BUTYROPHILIN SUBFAMILY 2 MEMBER A2-LIKE-RELATED"/>
    <property type="match status" value="1"/>
</dbReference>
<name>A0A484DBL5_PERFV</name>
<dbReference type="GO" id="GO:0031295">
    <property type="term" value="P:T cell costimulation"/>
    <property type="evidence" value="ECO:0007669"/>
    <property type="project" value="TreeGrafter"/>
</dbReference>
<feature type="signal peptide" evidence="12">
    <location>
        <begin position="1"/>
        <end position="36"/>
    </location>
</feature>
<keyword evidence="4 12" id="KW-0732">Signal</keyword>
<evidence type="ECO:0000256" key="6">
    <source>
        <dbReference type="ARBA" id="ARBA00023136"/>
    </source>
</evidence>
<dbReference type="GO" id="GO:0009897">
    <property type="term" value="C:external side of plasma membrane"/>
    <property type="evidence" value="ECO:0007669"/>
    <property type="project" value="TreeGrafter"/>
</dbReference>
<dbReference type="EMBL" id="SCKG01000006">
    <property type="protein sequence ID" value="TDH11967.1"/>
    <property type="molecule type" value="Genomic_DNA"/>
</dbReference>
<dbReference type="InterPro" id="IPR007110">
    <property type="entry name" value="Ig-like_dom"/>
</dbReference>
<evidence type="ECO:0000256" key="1">
    <source>
        <dbReference type="ARBA" id="ARBA00004251"/>
    </source>
</evidence>
<keyword evidence="10" id="KW-0393">Immunoglobulin domain</keyword>
<dbReference type="Proteomes" id="UP000295070">
    <property type="component" value="Chromosome 6"/>
</dbReference>
<reference evidence="14 15" key="1">
    <citation type="submission" date="2019-01" db="EMBL/GenBank/DDBJ databases">
        <title>A chromosome-scale genome assembly of the yellow perch, Perca flavescens.</title>
        <authorList>
            <person name="Feron R."/>
            <person name="Morvezen R."/>
            <person name="Bestin A."/>
            <person name="Haffray P."/>
            <person name="Klopp C."/>
            <person name="Zahm M."/>
            <person name="Cabau C."/>
            <person name="Roques C."/>
            <person name="Donnadieu C."/>
            <person name="Bouchez O."/>
            <person name="Christie M."/>
            <person name="Larson W."/>
            <person name="Guiguen Y."/>
        </authorList>
    </citation>
    <scope>NUCLEOTIDE SEQUENCE [LARGE SCALE GENOMIC DNA]</scope>
    <source>
        <strain evidence="14">YP-PL-M2</strain>
        <tissue evidence="14">Blood</tissue>
    </source>
</reference>
<evidence type="ECO:0000256" key="9">
    <source>
        <dbReference type="ARBA" id="ARBA00023180"/>
    </source>
</evidence>
<evidence type="ECO:0000256" key="7">
    <source>
        <dbReference type="ARBA" id="ARBA00023157"/>
    </source>
</evidence>
<keyword evidence="6 11" id="KW-0472">Membrane</keyword>
<evidence type="ECO:0000313" key="15">
    <source>
        <dbReference type="Proteomes" id="UP000295070"/>
    </source>
</evidence>
<feature type="domain" description="Ig-like" evidence="13">
    <location>
        <begin position="135"/>
        <end position="215"/>
    </location>
</feature>
<dbReference type="Gene3D" id="2.60.40.10">
    <property type="entry name" value="Immunoglobulins"/>
    <property type="match status" value="2"/>
</dbReference>
<keyword evidence="8" id="KW-0675">Receptor</keyword>
<protein>
    <recommendedName>
        <fullName evidence="13">Ig-like domain-containing protein</fullName>
    </recommendedName>
</protein>
<feature type="domain" description="Ig-like" evidence="13">
    <location>
        <begin position="28"/>
        <end position="125"/>
    </location>
</feature>
<keyword evidence="5 11" id="KW-1133">Transmembrane helix</keyword>
<evidence type="ECO:0000256" key="8">
    <source>
        <dbReference type="ARBA" id="ARBA00023170"/>
    </source>
</evidence>
<evidence type="ECO:0000256" key="4">
    <source>
        <dbReference type="ARBA" id="ARBA00022729"/>
    </source>
</evidence>
<dbReference type="GO" id="GO:0042130">
    <property type="term" value="P:negative regulation of T cell proliferation"/>
    <property type="evidence" value="ECO:0007669"/>
    <property type="project" value="TreeGrafter"/>
</dbReference>
<proteinExistence type="predicted"/>
<keyword evidence="15" id="KW-1185">Reference proteome</keyword>
<dbReference type="InterPro" id="IPR013783">
    <property type="entry name" value="Ig-like_fold"/>
</dbReference>
<keyword evidence="3 11" id="KW-0812">Transmembrane</keyword>
<dbReference type="SMART" id="SM00409">
    <property type="entry name" value="IG"/>
    <property type="match status" value="2"/>
</dbReference>
<comment type="caution">
    <text evidence="14">The sequence shown here is derived from an EMBL/GenBank/DDBJ whole genome shotgun (WGS) entry which is preliminary data.</text>
</comment>
<comment type="subcellular location">
    <subcellularLocation>
        <location evidence="1">Cell membrane</location>
        <topology evidence="1">Single-pass type I membrane protein</topology>
    </subcellularLocation>
</comment>
<evidence type="ECO:0000259" key="13">
    <source>
        <dbReference type="PROSITE" id="PS50835"/>
    </source>
</evidence>
<evidence type="ECO:0000256" key="2">
    <source>
        <dbReference type="ARBA" id="ARBA00022475"/>
    </source>
</evidence>
<feature type="chain" id="PRO_5019730771" description="Ig-like domain-containing protein" evidence="12">
    <location>
        <begin position="37"/>
        <end position="345"/>
    </location>
</feature>
<keyword evidence="7" id="KW-1015">Disulfide bond</keyword>
<keyword evidence="2" id="KW-1003">Cell membrane</keyword>
<gene>
    <name evidence="14" type="ORF">EPR50_G00066030</name>
</gene>
<evidence type="ECO:0000256" key="11">
    <source>
        <dbReference type="SAM" id="Phobius"/>
    </source>
</evidence>
<dbReference type="GO" id="GO:0007166">
    <property type="term" value="P:cell surface receptor signaling pathway"/>
    <property type="evidence" value="ECO:0007669"/>
    <property type="project" value="TreeGrafter"/>
</dbReference>